<feature type="compositionally biased region" description="Basic residues" evidence="1">
    <location>
        <begin position="19"/>
        <end position="29"/>
    </location>
</feature>
<feature type="compositionally biased region" description="Basic and acidic residues" evidence="1">
    <location>
        <begin position="1"/>
        <end position="11"/>
    </location>
</feature>
<evidence type="ECO:0000313" key="3">
    <source>
        <dbReference type="Proteomes" id="UP001497497"/>
    </source>
</evidence>
<evidence type="ECO:0000256" key="1">
    <source>
        <dbReference type="SAM" id="MobiDB-lite"/>
    </source>
</evidence>
<feature type="region of interest" description="Disordered" evidence="1">
    <location>
        <begin position="232"/>
        <end position="261"/>
    </location>
</feature>
<accession>A0AAV2HDB7</accession>
<proteinExistence type="predicted"/>
<organism evidence="2 3">
    <name type="scientific">Lymnaea stagnalis</name>
    <name type="common">Great pond snail</name>
    <name type="synonym">Helix stagnalis</name>
    <dbReference type="NCBI Taxonomy" id="6523"/>
    <lineage>
        <taxon>Eukaryota</taxon>
        <taxon>Metazoa</taxon>
        <taxon>Spiralia</taxon>
        <taxon>Lophotrochozoa</taxon>
        <taxon>Mollusca</taxon>
        <taxon>Gastropoda</taxon>
        <taxon>Heterobranchia</taxon>
        <taxon>Euthyneura</taxon>
        <taxon>Panpulmonata</taxon>
        <taxon>Hygrophila</taxon>
        <taxon>Lymnaeoidea</taxon>
        <taxon>Lymnaeidae</taxon>
        <taxon>Lymnaea</taxon>
    </lineage>
</organism>
<gene>
    <name evidence="2" type="ORF">GSLYS_00005981001</name>
</gene>
<feature type="compositionally biased region" description="Polar residues" evidence="1">
    <location>
        <begin position="51"/>
        <end position="60"/>
    </location>
</feature>
<evidence type="ECO:0000313" key="2">
    <source>
        <dbReference type="EMBL" id="CAL1531886.1"/>
    </source>
</evidence>
<dbReference type="AlphaFoldDB" id="A0AAV2HDB7"/>
<name>A0AAV2HDB7_LYMST</name>
<feature type="region of interest" description="Disordered" evidence="1">
    <location>
        <begin position="460"/>
        <end position="533"/>
    </location>
</feature>
<feature type="region of interest" description="Disordered" evidence="1">
    <location>
        <begin position="603"/>
        <end position="623"/>
    </location>
</feature>
<feature type="compositionally biased region" description="Polar residues" evidence="1">
    <location>
        <begin position="475"/>
        <end position="489"/>
    </location>
</feature>
<feature type="compositionally biased region" description="Low complexity" evidence="1">
    <location>
        <begin position="166"/>
        <end position="183"/>
    </location>
</feature>
<dbReference type="EMBL" id="CAXITT010000100">
    <property type="protein sequence ID" value="CAL1531886.1"/>
    <property type="molecule type" value="Genomic_DNA"/>
</dbReference>
<reference evidence="2 3" key="1">
    <citation type="submission" date="2024-04" db="EMBL/GenBank/DDBJ databases">
        <authorList>
            <consortium name="Genoscope - CEA"/>
            <person name="William W."/>
        </authorList>
    </citation>
    <scope>NUCLEOTIDE SEQUENCE [LARGE SCALE GENOMIC DNA]</scope>
</reference>
<feature type="non-terminal residue" evidence="2">
    <location>
        <position position="1"/>
    </location>
</feature>
<feature type="region of interest" description="Disordered" evidence="1">
    <location>
        <begin position="166"/>
        <end position="201"/>
    </location>
</feature>
<feature type="region of interest" description="Disordered" evidence="1">
    <location>
        <begin position="1"/>
        <end position="32"/>
    </location>
</feature>
<feature type="region of interest" description="Disordered" evidence="1">
    <location>
        <begin position="51"/>
        <end position="131"/>
    </location>
</feature>
<feature type="compositionally biased region" description="Low complexity" evidence="1">
    <location>
        <begin position="506"/>
        <end position="516"/>
    </location>
</feature>
<feature type="compositionally biased region" description="Low complexity" evidence="1">
    <location>
        <begin position="99"/>
        <end position="109"/>
    </location>
</feature>
<keyword evidence="3" id="KW-1185">Reference proteome</keyword>
<feature type="compositionally biased region" description="Basic and acidic residues" evidence="1">
    <location>
        <begin position="425"/>
        <end position="444"/>
    </location>
</feature>
<protein>
    <submittedName>
        <fullName evidence="2">Uncharacterized protein</fullName>
    </submittedName>
</protein>
<sequence>KKAPSLDELKSSKSVPKFRASRGRKKKSGGKLLSSLSLLHMATLANLTEAQTDSLDAQSMSESATAAESEDMGSQYASRAANDHSGEYAPSLETMSFISPQTSSEVEVSPPVPFSPSDKKRGKLTDVHRAGSSRRMLNFARRRASLKPGCNGASNLGSRPLPFSRLVSTSTSSSPVPSNFTFSHTPDSSQQAEPPAPMEDASTANTLQLLETRRAQVNCASFSMKDILRLATPDDSMDSDSKDSFPLVKPPEAKRAQVKSTTLSMSDILKLTSSEMTGEKDTAEASHSLLSKVATPKSQSPLHTKVSSLSKIESIEPQPSPEITEASTSLLSQLATFGTSHFSENARYQQPNLCDLNSKQEITDASASLLSQIANFQETALESDSKLASQTLSSSHTVEDNHSPLINQCLIDSETQNETKVLQKSQERNSKEKHTSAANENLEKNQADHEKQIHLKTHVLGTQPNEIGSKRDYLDTSSDDSYVLQNNSKVTHKSKPYGLISGANKSPSSSDSLVTDESSHLSRSSKLAERQISPQSQNIASKLLNKTFKLELQQEPNITNSQFIIPQSPATSSALEIPRISITYDEASVNEILEDASSELVSNLSPKRSHREHTLNGRNVDIKPLNPLQIPPY</sequence>
<feature type="region of interest" description="Disordered" evidence="1">
    <location>
        <begin position="418"/>
        <end position="444"/>
    </location>
</feature>
<feature type="compositionally biased region" description="Basic and acidic residues" evidence="1">
    <location>
        <begin position="117"/>
        <end position="129"/>
    </location>
</feature>
<feature type="non-terminal residue" evidence="2">
    <location>
        <position position="633"/>
    </location>
</feature>
<comment type="caution">
    <text evidence="2">The sequence shown here is derived from an EMBL/GenBank/DDBJ whole genome shotgun (WGS) entry which is preliminary data.</text>
</comment>
<dbReference type="Proteomes" id="UP001497497">
    <property type="component" value="Unassembled WGS sequence"/>
</dbReference>